<dbReference type="AlphaFoldDB" id="A0A2Z2NS78"/>
<dbReference type="Proteomes" id="UP000250079">
    <property type="component" value="Chromosome"/>
</dbReference>
<dbReference type="PANTHER" id="PTHR21017:SF17">
    <property type="entry name" value="PROTEIN NIPSNAP"/>
    <property type="match status" value="1"/>
</dbReference>
<dbReference type="EMBL" id="CP018632">
    <property type="protein sequence ID" value="ASJ74129.1"/>
    <property type="molecule type" value="Genomic_DNA"/>
</dbReference>
<dbReference type="InterPro" id="IPR051557">
    <property type="entry name" value="NipSnap_domain"/>
</dbReference>
<dbReference type="Gene3D" id="3.30.70.100">
    <property type="match status" value="1"/>
</dbReference>
<name>A0A2Z2NS78_9GAMM</name>
<dbReference type="SUPFAM" id="SSF54909">
    <property type="entry name" value="Dimeric alpha+beta barrel"/>
    <property type="match status" value="1"/>
</dbReference>
<evidence type="ECO:0000256" key="1">
    <source>
        <dbReference type="ARBA" id="ARBA00005291"/>
    </source>
</evidence>
<dbReference type="OrthoDB" id="6182832at2"/>
<gene>
    <name evidence="3" type="ORF">IMCC3135_20255</name>
</gene>
<proteinExistence type="inferred from homology"/>
<evidence type="ECO:0000313" key="3">
    <source>
        <dbReference type="EMBL" id="ASJ74129.1"/>
    </source>
</evidence>
<organism evidence="3 4">
    <name type="scientific">Granulosicoccus antarcticus IMCC3135</name>
    <dbReference type="NCBI Taxonomy" id="1192854"/>
    <lineage>
        <taxon>Bacteria</taxon>
        <taxon>Pseudomonadati</taxon>
        <taxon>Pseudomonadota</taxon>
        <taxon>Gammaproteobacteria</taxon>
        <taxon>Chromatiales</taxon>
        <taxon>Granulosicoccaceae</taxon>
        <taxon>Granulosicoccus</taxon>
    </lineage>
</organism>
<keyword evidence="4" id="KW-1185">Reference proteome</keyword>
<dbReference type="RefSeq" id="WP_088921959.1">
    <property type="nucleotide sequence ID" value="NZ_CP018632.1"/>
</dbReference>
<reference evidence="3 4" key="1">
    <citation type="submission" date="2016-12" db="EMBL/GenBank/DDBJ databases">
        <authorList>
            <person name="Song W.-J."/>
            <person name="Kurnit D.M."/>
        </authorList>
    </citation>
    <scope>NUCLEOTIDE SEQUENCE [LARGE SCALE GENOMIC DNA]</scope>
    <source>
        <strain evidence="3 4">IMCC3135</strain>
    </source>
</reference>
<dbReference type="Pfam" id="PF07978">
    <property type="entry name" value="NIPSNAP"/>
    <property type="match status" value="1"/>
</dbReference>
<dbReference type="InterPro" id="IPR011008">
    <property type="entry name" value="Dimeric_a/b-barrel"/>
</dbReference>
<dbReference type="InterPro" id="IPR012577">
    <property type="entry name" value="NIPSNAP"/>
</dbReference>
<protein>
    <recommendedName>
        <fullName evidence="2">NIPSNAP domain-containing protein</fullName>
    </recommendedName>
</protein>
<evidence type="ECO:0000313" key="4">
    <source>
        <dbReference type="Proteomes" id="UP000250079"/>
    </source>
</evidence>
<comment type="similarity">
    <text evidence="1">Belongs to the NipSnap family.</text>
</comment>
<feature type="domain" description="NIPSNAP" evidence="2">
    <location>
        <begin position="3"/>
        <end position="102"/>
    </location>
</feature>
<dbReference type="PANTHER" id="PTHR21017">
    <property type="entry name" value="NIPSNAP-RELATED"/>
    <property type="match status" value="1"/>
</dbReference>
<dbReference type="KEGG" id="gai:IMCC3135_20255"/>
<evidence type="ECO:0000259" key="2">
    <source>
        <dbReference type="Pfam" id="PF07978"/>
    </source>
</evidence>
<accession>A0A2Z2NS78</accession>
<sequence length="111" mass="12744">MLYDVRTYRCQPGTIAAQLKLYKEHGWDVQRKHLGEPLVYGQVETGDVNSYIHIWVYESAADRENRRKNMVADPLWQVFLKHSAAAGNLILQTNTLVKPAPFFDPEARSAK</sequence>